<sequence>MGHKKKSNTPPKTKLPPQPSITMIWTRLMNVVFFISFIALAYLFYMHMNVQYIGAIMLLDIVLSILYWVRHKRYVLTHEAVEKEMRIIIAYIISMITVTFYVISLVRSNQMSDTIERIIIVASLFIGYAIYHGTKGLLPKLIENKENQ</sequence>
<comment type="caution">
    <text evidence="2">The sequence shown here is derived from an EMBL/GenBank/DDBJ whole genome shotgun (WGS) entry which is preliminary data.</text>
</comment>
<keyword evidence="1" id="KW-0812">Transmembrane</keyword>
<keyword evidence="3" id="KW-1185">Reference proteome</keyword>
<feature type="transmembrane region" description="Helical" evidence="1">
    <location>
        <begin position="21"/>
        <end position="44"/>
    </location>
</feature>
<evidence type="ECO:0000256" key="1">
    <source>
        <dbReference type="SAM" id="Phobius"/>
    </source>
</evidence>
<organism evidence="2 3">
    <name type="scientific">Veillonella montpellierensis DNF00314</name>
    <dbReference type="NCBI Taxonomy" id="1401067"/>
    <lineage>
        <taxon>Bacteria</taxon>
        <taxon>Bacillati</taxon>
        <taxon>Bacillota</taxon>
        <taxon>Negativicutes</taxon>
        <taxon>Veillonellales</taxon>
        <taxon>Veillonellaceae</taxon>
        <taxon>Veillonella</taxon>
    </lineage>
</organism>
<dbReference type="EMBL" id="JRNT01000032">
    <property type="protein sequence ID" value="KGF46635.1"/>
    <property type="molecule type" value="Genomic_DNA"/>
</dbReference>
<feature type="transmembrane region" description="Helical" evidence="1">
    <location>
        <begin position="118"/>
        <end position="138"/>
    </location>
</feature>
<gene>
    <name evidence="2" type="ORF">HMPREF0872_07575</name>
</gene>
<proteinExistence type="predicted"/>
<name>A0A096AIF4_9FIRM</name>
<dbReference type="RefSeq" id="WP_038153042.1">
    <property type="nucleotide sequence ID" value="NZ_JRNT01000032.1"/>
</dbReference>
<evidence type="ECO:0000313" key="3">
    <source>
        <dbReference type="Proteomes" id="UP000029628"/>
    </source>
</evidence>
<protein>
    <recommendedName>
        <fullName evidence="4">CAAX protease</fullName>
    </recommendedName>
</protein>
<feature type="transmembrane region" description="Helical" evidence="1">
    <location>
        <begin position="88"/>
        <end position="106"/>
    </location>
</feature>
<feature type="transmembrane region" description="Helical" evidence="1">
    <location>
        <begin position="50"/>
        <end position="68"/>
    </location>
</feature>
<dbReference type="Proteomes" id="UP000029628">
    <property type="component" value="Unassembled WGS sequence"/>
</dbReference>
<accession>A0A096AIF4</accession>
<reference evidence="2 3" key="1">
    <citation type="submission" date="2014-07" db="EMBL/GenBank/DDBJ databases">
        <authorList>
            <person name="McCorrison J."/>
            <person name="Sanka R."/>
            <person name="Torralba M."/>
            <person name="Gillis M."/>
            <person name="Haft D.H."/>
            <person name="Methe B."/>
            <person name="Sutton G."/>
            <person name="Nelson K.E."/>
        </authorList>
    </citation>
    <scope>NUCLEOTIDE SEQUENCE [LARGE SCALE GENOMIC DNA]</scope>
    <source>
        <strain evidence="2 3">DNF00314</strain>
    </source>
</reference>
<keyword evidence="1" id="KW-0472">Membrane</keyword>
<dbReference type="AlphaFoldDB" id="A0A096AIF4"/>
<keyword evidence="1" id="KW-1133">Transmembrane helix</keyword>
<evidence type="ECO:0000313" key="2">
    <source>
        <dbReference type="EMBL" id="KGF46635.1"/>
    </source>
</evidence>
<evidence type="ECO:0008006" key="4">
    <source>
        <dbReference type="Google" id="ProtNLM"/>
    </source>
</evidence>